<accession>A0AAI8VMJ1</accession>
<dbReference type="Proteomes" id="UP001295740">
    <property type="component" value="Unassembled WGS sequence"/>
</dbReference>
<dbReference type="AlphaFoldDB" id="A0AAI8VMJ1"/>
<sequence length="295" mass="32412">MPTAPTSSAFQSRPAHNSSPMSKLYRSTMLQIAILAICVLASARLINTQKRDACVSESSPNPAAQQYPELISGNLNGTTLIVPITIERARELIPEEWGIAENAYRSLLPSFPAGMYPMMAQIVHDHDIQLPAYNVSLQDFSRASFEFPFIDIFHDGQSSFRWAGSMMISAENPMAIGGTQSYGIKTYPAVFDPRCDAYKALPNGRTSISSKSSGNNTSKYMSLETGASWDNIPYSLDFFKNITNQPTFADTPICDYYQRLFNTTLTSGANAPVPIVGTVEANMDPFPCAQSWQAE</sequence>
<evidence type="ECO:0000313" key="1">
    <source>
        <dbReference type="EMBL" id="CAJ2507181.1"/>
    </source>
</evidence>
<keyword evidence="2" id="KW-1185">Reference proteome</keyword>
<gene>
    <name evidence="1" type="ORF">KHLLAP_LOCUS7649</name>
</gene>
<evidence type="ECO:0000313" key="2">
    <source>
        <dbReference type="Proteomes" id="UP001295740"/>
    </source>
</evidence>
<protein>
    <submittedName>
        <fullName evidence="1">Uu.00g083670.m01.CDS01</fullName>
    </submittedName>
</protein>
<name>A0AAI8VMJ1_9PEZI</name>
<comment type="caution">
    <text evidence="1">The sequence shown here is derived from an EMBL/GenBank/DDBJ whole genome shotgun (WGS) entry which is preliminary data.</text>
</comment>
<reference evidence="1" key="1">
    <citation type="submission" date="2023-10" db="EMBL/GenBank/DDBJ databases">
        <authorList>
            <person name="Hackl T."/>
        </authorList>
    </citation>
    <scope>NUCLEOTIDE SEQUENCE</scope>
</reference>
<proteinExistence type="predicted"/>
<organism evidence="1 2">
    <name type="scientific">Anthostomella pinea</name>
    <dbReference type="NCBI Taxonomy" id="933095"/>
    <lineage>
        <taxon>Eukaryota</taxon>
        <taxon>Fungi</taxon>
        <taxon>Dikarya</taxon>
        <taxon>Ascomycota</taxon>
        <taxon>Pezizomycotina</taxon>
        <taxon>Sordariomycetes</taxon>
        <taxon>Xylariomycetidae</taxon>
        <taxon>Xylariales</taxon>
        <taxon>Xylariaceae</taxon>
        <taxon>Anthostomella</taxon>
    </lineage>
</organism>
<dbReference type="EMBL" id="CAUWAG010000010">
    <property type="protein sequence ID" value="CAJ2507181.1"/>
    <property type="molecule type" value="Genomic_DNA"/>
</dbReference>